<reference evidence="2" key="1">
    <citation type="journal article" date="2019" name="Int. J. Syst. Evol. Microbiol.">
        <title>The Global Catalogue of Microorganisms (GCM) 10K type strain sequencing project: providing services to taxonomists for standard genome sequencing and annotation.</title>
        <authorList>
            <consortium name="The Broad Institute Genomics Platform"/>
            <consortium name="The Broad Institute Genome Sequencing Center for Infectious Disease"/>
            <person name="Wu L."/>
            <person name="Ma J."/>
        </authorList>
    </citation>
    <scope>NUCLEOTIDE SEQUENCE [LARGE SCALE GENOMIC DNA]</scope>
    <source>
        <strain evidence="2">DFY41</strain>
    </source>
</reference>
<organism evidence="1 2">
    <name type="scientific">Nocardioides taihuensis</name>
    <dbReference type="NCBI Taxonomy" id="1835606"/>
    <lineage>
        <taxon>Bacteria</taxon>
        <taxon>Bacillati</taxon>
        <taxon>Actinomycetota</taxon>
        <taxon>Actinomycetes</taxon>
        <taxon>Propionibacteriales</taxon>
        <taxon>Nocardioidaceae</taxon>
        <taxon>Nocardioides</taxon>
    </lineage>
</organism>
<sequence>MTQQHDEGAVDWTVHYDATTSTLELSGSFDHGALAAIGEKIDRAHRRTACLLTIDLTRTAAITPHTLGRLVHLCHSYPGTFVRLPVASESVLA</sequence>
<comment type="caution">
    <text evidence="1">The sequence shown here is derived from an EMBL/GenBank/DDBJ whole genome shotgun (WGS) entry which is preliminary data.</text>
</comment>
<dbReference type="EMBL" id="JBHSKD010000024">
    <property type="protein sequence ID" value="MFC5178393.1"/>
    <property type="molecule type" value="Genomic_DNA"/>
</dbReference>
<dbReference type="Proteomes" id="UP001596087">
    <property type="component" value="Unassembled WGS sequence"/>
</dbReference>
<proteinExistence type="predicted"/>
<name>A0ABW0BMG9_9ACTN</name>
<dbReference type="RefSeq" id="WP_378591988.1">
    <property type="nucleotide sequence ID" value="NZ_JBHSKD010000024.1"/>
</dbReference>
<accession>A0ABW0BMG9</accession>
<evidence type="ECO:0008006" key="3">
    <source>
        <dbReference type="Google" id="ProtNLM"/>
    </source>
</evidence>
<evidence type="ECO:0000313" key="2">
    <source>
        <dbReference type="Proteomes" id="UP001596087"/>
    </source>
</evidence>
<protein>
    <recommendedName>
        <fullName evidence="3">STAS domain-containing protein</fullName>
    </recommendedName>
</protein>
<gene>
    <name evidence="1" type="ORF">ACFPGP_17070</name>
</gene>
<evidence type="ECO:0000313" key="1">
    <source>
        <dbReference type="EMBL" id="MFC5178393.1"/>
    </source>
</evidence>
<keyword evidence="2" id="KW-1185">Reference proteome</keyword>